<evidence type="ECO:0000259" key="6">
    <source>
        <dbReference type="Pfam" id="PF00151"/>
    </source>
</evidence>
<keyword evidence="5" id="KW-0732">Signal</keyword>
<feature type="signal peptide" evidence="5">
    <location>
        <begin position="1"/>
        <end position="16"/>
    </location>
</feature>
<keyword evidence="3" id="KW-0964">Secreted</keyword>
<dbReference type="GO" id="GO:0016298">
    <property type="term" value="F:lipase activity"/>
    <property type="evidence" value="ECO:0007669"/>
    <property type="project" value="InterPro"/>
</dbReference>
<gene>
    <name evidence="7" type="primary">PNLIPRP2_12</name>
    <name evidence="7" type="ORF">c4_g2_i1</name>
</gene>
<dbReference type="Pfam" id="PF00151">
    <property type="entry name" value="Lipase"/>
    <property type="match status" value="1"/>
</dbReference>
<dbReference type="PANTHER" id="PTHR11610">
    <property type="entry name" value="LIPASE"/>
    <property type="match status" value="1"/>
</dbReference>
<dbReference type="GO" id="GO:0016042">
    <property type="term" value="P:lipid catabolic process"/>
    <property type="evidence" value="ECO:0007669"/>
    <property type="project" value="TreeGrafter"/>
</dbReference>
<proteinExistence type="inferred from homology"/>
<dbReference type="InterPro" id="IPR029058">
    <property type="entry name" value="AB_hydrolase_fold"/>
</dbReference>
<evidence type="ECO:0000256" key="4">
    <source>
        <dbReference type="RuleBase" id="RU004262"/>
    </source>
</evidence>
<feature type="domain" description="Lipase" evidence="6">
    <location>
        <begin position="49"/>
        <end position="344"/>
    </location>
</feature>
<dbReference type="OrthoDB" id="199913at2759"/>
<comment type="similarity">
    <text evidence="2 4">Belongs to the AB hydrolase superfamily. Lipase family.</text>
</comment>
<comment type="subcellular location">
    <subcellularLocation>
        <location evidence="1">Secreted</location>
    </subcellularLocation>
</comment>
<organism evidence="7">
    <name type="scientific">Bactrocera latifrons</name>
    <name type="common">Malaysian fruit fly</name>
    <name type="synonym">Chaetodacus latifrons</name>
    <dbReference type="NCBI Taxonomy" id="174628"/>
    <lineage>
        <taxon>Eukaryota</taxon>
        <taxon>Metazoa</taxon>
        <taxon>Ecdysozoa</taxon>
        <taxon>Arthropoda</taxon>
        <taxon>Hexapoda</taxon>
        <taxon>Insecta</taxon>
        <taxon>Pterygota</taxon>
        <taxon>Neoptera</taxon>
        <taxon>Endopterygota</taxon>
        <taxon>Diptera</taxon>
        <taxon>Brachycera</taxon>
        <taxon>Muscomorpha</taxon>
        <taxon>Tephritoidea</taxon>
        <taxon>Tephritidae</taxon>
        <taxon>Bactrocera</taxon>
        <taxon>Bactrocera</taxon>
    </lineage>
</organism>
<dbReference type="CDD" id="cd00707">
    <property type="entry name" value="Pancreat_lipase_like"/>
    <property type="match status" value="1"/>
</dbReference>
<evidence type="ECO:0000256" key="5">
    <source>
        <dbReference type="SAM" id="SignalP"/>
    </source>
</evidence>
<evidence type="ECO:0000256" key="2">
    <source>
        <dbReference type="ARBA" id="ARBA00010701"/>
    </source>
</evidence>
<dbReference type="InterPro" id="IPR013818">
    <property type="entry name" value="Lipase"/>
</dbReference>
<dbReference type="GO" id="GO:0005615">
    <property type="term" value="C:extracellular space"/>
    <property type="evidence" value="ECO:0007669"/>
    <property type="project" value="TreeGrafter"/>
</dbReference>
<feature type="chain" id="PRO_5005521893" evidence="5">
    <location>
        <begin position="17"/>
        <end position="364"/>
    </location>
</feature>
<dbReference type="InterPro" id="IPR000734">
    <property type="entry name" value="TAG_lipase"/>
</dbReference>
<sequence length="364" mass="40844">MKFLLFYATYFAGVLALNESTSIAFRNQLGYCEPFTVELIAGLVSKEARQIIDPGSRPQQKQLRYDLFTRRNPHTRQVLLAGNRNRLLTSNFNATWPVRLSIHGWNGQTTTCSNAAIKDAYLAKGDYNVILVDWSDYSLDINYFRVVVEISEIARKLNEFTRFLHNQTAVPFSSMYLIGHSAGCHIAGMAGKLLQPDKYGVIYALDSSGPVHRTLDAKWRLAPTDAVYVESIQTDIALFGFPADKLAHASFYPNWGLGQPHCPNVTTMEPDFTCDHFGALYYFVESLQNPSAFGAIKCKNYDSIERSKCGCGARWCHATAFMGGDPAVPKKGVFYFSTRATMPFGYGEMCRMKRPIRPTIARIS</sequence>
<evidence type="ECO:0000256" key="1">
    <source>
        <dbReference type="ARBA" id="ARBA00004613"/>
    </source>
</evidence>
<dbReference type="AlphaFoldDB" id="A0A0K8V9R2"/>
<dbReference type="GO" id="GO:0017171">
    <property type="term" value="F:serine hydrolase activity"/>
    <property type="evidence" value="ECO:0007669"/>
    <property type="project" value="TreeGrafter"/>
</dbReference>
<dbReference type="Gene3D" id="3.40.50.1820">
    <property type="entry name" value="alpha/beta hydrolase"/>
    <property type="match status" value="1"/>
</dbReference>
<dbReference type="SUPFAM" id="SSF53474">
    <property type="entry name" value="alpha/beta-Hydrolases"/>
    <property type="match status" value="1"/>
</dbReference>
<reference evidence="7" key="1">
    <citation type="submission" date="2015-06" db="EMBL/GenBank/DDBJ databases">
        <authorList>
            <person name="Hoefler B.C."/>
            <person name="Straight P.D."/>
        </authorList>
    </citation>
    <scope>NUCLEOTIDE SEQUENCE</scope>
</reference>
<evidence type="ECO:0000256" key="3">
    <source>
        <dbReference type="ARBA" id="ARBA00022525"/>
    </source>
</evidence>
<protein>
    <submittedName>
        <fullName evidence="7">Pancreatic lipase-related protein 2</fullName>
    </submittedName>
</protein>
<name>A0A0K8V9R2_BACLA</name>
<evidence type="ECO:0000313" key="7">
    <source>
        <dbReference type="EMBL" id="JAI35621.1"/>
    </source>
</evidence>
<dbReference type="PANTHER" id="PTHR11610:SF169">
    <property type="entry name" value="GH15759P-RELATED"/>
    <property type="match status" value="1"/>
</dbReference>
<dbReference type="PRINTS" id="PR00821">
    <property type="entry name" value="TAGLIPASE"/>
</dbReference>
<dbReference type="InterPro" id="IPR033906">
    <property type="entry name" value="Lipase_N"/>
</dbReference>
<dbReference type="EMBL" id="GDHF01016693">
    <property type="protein sequence ID" value="JAI35621.1"/>
    <property type="molecule type" value="Transcribed_RNA"/>
</dbReference>
<accession>A0A0K8V9R2</accession>